<evidence type="ECO:0008006" key="9">
    <source>
        <dbReference type="Google" id="ProtNLM"/>
    </source>
</evidence>
<feature type="transmembrane region" description="Helical" evidence="6">
    <location>
        <begin position="212"/>
        <end position="233"/>
    </location>
</feature>
<dbReference type="OrthoDB" id="5982228at2759"/>
<keyword evidence="2 6" id="KW-0812">Transmembrane</keyword>
<dbReference type="InterPro" id="IPR002293">
    <property type="entry name" value="AA/rel_permease1"/>
</dbReference>
<feature type="transmembrane region" description="Helical" evidence="6">
    <location>
        <begin position="290"/>
        <end position="313"/>
    </location>
</feature>
<feature type="transmembrane region" description="Helical" evidence="6">
    <location>
        <begin position="94"/>
        <end position="115"/>
    </location>
</feature>
<keyword evidence="4 6" id="KW-0472">Membrane</keyword>
<evidence type="ECO:0000256" key="2">
    <source>
        <dbReference type="ARBA" id="ARBA00022692"/>
    </source>
</evidence>
<dbReference type="GO" id="GO:0005886">
    <property type="term" value="C:plasma membrane"/>
    <property type="evidence" value="ECO:0007669"/>
    <property type="project" value="EnsemblFungi"/>
</dbReference>
<dbReference type="AlphaFoldDB" id="G0VKQ9"/>
<dbReference type="FunFam" id="1.20.1740.10:FF:000025">
    <property type="entry name" value="High-affinity methionine permease"/>
    <property type="match status" value="1"/>
</dbReference>
<dbReference type="GO" id="GO:1903692">
    <property type="term" value="P:methionine import across plasma membrane"/>
    <property type="evidence" value="ECO:0007669"/>
    <property type="project" value="EnsemblFungi"/>
</dbReference>
<evidence type="ECO:0000313" key="8">
    <source>
        <dbReference type="Proteomes" id="UP000001640"/>
    </source>
</evidence>
<dbReference type="OMA" id="LYMFVNI"/>
<evidence type="ECO:0000256" key="3">
    <source>
        <dbReference type="ARBA" id="ARBA00022989"/>
    </source>
</evidence>
<feature type="transmembrane region" description="Helical" evidence="6">
    <location>
        <begin position="253"/>
        <end position="278"/>
    </location>
</feature>
<dbReference type="HOGENOM" id="CLU_013661_4_1_1"/>
<gene>
    <name evidence="7" type="primary">NCAS0J01180</name>
    <name evidence="7" type="ordered locus">NCAS_0J01180</name>
</gene>
<reference evidence="7 8" key="1">
    <citation type="journal article" date="2011" name="Proc. Natl. Acad. Sci. U.S.A.">
        <title>Evolutionary erosion of yeast sex chromosomes by mating-type switching accidents.</title>
        <authorList>
            <person name="Gordon J.L."/>
            <person name="Armisen D."/>
            <person name="Proux-Wera E."/>
            <person name="Oheigeartaigh S.S."/>
            <person name="Byrne K.P."/>
            <person name="Wolfe K.H."/>
        </authorList>
    </citation>
    <scope>NUCLEOTIDE SEQUENCE [LARGE SCALE GENOMIC DNA]</scope>
    <source>
        <strain evidence="8">ATCC 76901 / BCRC 22586 / CBS 4309 / NBRC 1992 / NRRL Y-12630</strain>
    </source>
</reference>
<dbReference type="eggNOG" id="KOG1287">
    <property type="taxonomic scope" value="Eukaryota"/>
</dbReference>
<feature type="transmembrane region" description="Helical" evidence="6">
    <location>
        <begin position="423"/>
        <end position="441"/>
    </location>
</feature>
<comment type="subcellular location">
    <subcellularLocation>
        <location evidence="1">Membrane</location>
        <topology evidence="1">Multi-pass membrane protein</topology>
    </subcellularLocation>
</comment>
<dbReference type="RefSeq" id="XP_003678435.1">
    <property type="nucleotide sequence ID" value="XM_003678387.1"/>
</dbReference>
<dbReference type="PANTHER" id="PTHR11785">
    <property type="entry name" value="AMINO ACID TRANSPORTER"/>
    <property type="match status" value="1"/>
</dbReference>
<feature type="transmembrane region" description="Helical" evidence="6">
    <location>
        <begin position="179"/>
        <end position="200"/>
    </location>
</feature>
<feature type="transmembrane region" description="Helical" evidence="6">
    <location>
        <begin position="453"/>
        <end position="477"/>
    </location>
</feature>
<dbReference type="GO" id="GO:0000102">
    <property type="term" value="F:L-methionine secondary active transmembrane transporter activity"/>
    <property type="evidence" value="ECO:0007669"/>
    <property type="project" value="EnsemblFungi"/>
</dbReference>
<name>G0VKQ9_NAUCA</name>
<dbReference type="GeneID" id="96905794"/>
<keyword evidence="3 6" id="KW-1133">Transmembrane helix</keyword>
<dbReference type="EMBL" id="HE576761">
    <property type="protein sequence ID" value="CCC72097.1"/>
    <property type="molecule type" value="Genomic_DNA"/>
</dbReference>
<dbReference type="InterPro" id="IPR050598">
    <property type="entry name" value="AminoAcid_Transporter"/>
</dbReference>
<dbReference type="KEGG" id="ncs:NCAS_0J01180"/>
<dbReference type="PIRSF" id="PIRSF006060">
    <property type="entry name" value="AA_transporter"/>
    <property type="match status" value="1"/>
</dbReference>
<dbReference type="GO" id="GO:0042883">
    <property type="term" value="P:cysteine transport"/>
    <property type="evidence" value="ECO:0007669"/>
    <property type="project" value="EnsemblFungi"/>
</dbReference>
<evidence type="ECO:0000256" key="1">
    <source>
        <dbReference type="ARBA" id="ARBA00004141"/>
    </source>
</evidence>
<dbReference type="InParanoid" id="G0VKQ9"/>
<accession>G0VKQ9</accession>
<feature type="transmembrane region" description="Helical" evidence="6">
    <location>
        <begin position="394"/>
        <end position="417"/>
    </location>
</feature>
<evidence type="ECO:0000256" key="4">
    <source>
        <dbReference type="ARBA" id="ARBA00023136"/>
    </source>
</evidence>
<dbReference type="PANTHER" id="PTHR11785:SF498">
    <property type="entry name" value="HIGH-AFFINITY METHIONINE PERMEASE"/>
    <property type="match status" value="1"/>
</dbReference>
<keyword evidence="8" id="KW-1185">Reference proteome</keyword>
<dbReference type="Gene3D" id="1.20.1740.10">
    <property type="entry name" value="Amino acid/polyamine transporter I"/>
    <property type="match status" value="1"/>
</dbReference>
<feature type="transmembrane region" description="Helical" evidence="6">
    <location>
        <begin position="489"/>
        <end position="511"/>
    </location>
</feature>
<reference key="2">
    <citation type="submission" date="2011-08" db="EMBL/GenBank/DDBJ databases">
        <title>Genome sequence of Naumovozyma castellii.</title>
        <authorList>
            <person name="Gordon J.L."/>
            <person name="Armisen D."/>
            <person name="Proux-Wera E."/>
            <person name="OhEigeartaigh S.S."/>
            <person name="Byrne K.P."/>
            <person name="Wolfe K.H."/>
        </authorList>
    </citation>
    <scope>NUCLEOTIDE SEQUENCE</scope>
    <source>
        <strain>Type strain:CBS 4309</strain>
    </source>
</reference>
<feature type="transmembrane region" description="Helical" evidence="6">
    <location>
        <begin position="62"/>
        <end position="88"/>
    </location>
</feature>
<feature type="transmembrane region" description="Helical" evidence="6">
    <location>
        <begin position="342"/>
        <end position="361"/>
    </location>
</feature>
<evidence type="ECO:0000256" key="5">
    <source>
        <dbReference type="SAM" id="MobiDB-lite"/>
    </source>
</evidence>
<dbReference type="FunCoup" id="G0VKQ9">
    <property type="interactions" value="367"/>
</dbReference>
<evidence type="ECO:0000313" key="7">
    <source>
        <dbReference type="EMBL" id="CCC72097.1"/>
    </source>
</evidence>
<proteinExistence type="predicted"/>
<dbReference type="Proteomes" id="UP000001640">
    <property type="component" value="Chromosome 10"/>
</dbReference>
<organism evidence="7 8">
    <name type="scientific">Naumovozyma castellii</name>
    <name type="common">Yeast</name>
    <name type="synonym">Saccharomyces castellii</name>
    <dbReference type="NCBI Taxonomy" id="27288"/>
    <lineage>
        <taxon>Eukaryota</taxon>
        <taxon>Fungi</taxon>
        <taxon>Dikarya</taxon>
        <taxon>Ascomycota</taxon>
        <taxon>Saccharomycotina</taxon>
        <taxon>Saccharomycetes</taxon>
        <taxon>Saccharomycetales</taxon>
        <taxon>Saccharomycetaceae</taxon>
        <taxon>Naumovozyma</taxon>
    </lineage>
</organism>
<dbReference type="STRING" id="1064592.G0VKQ9"/>
<protein>
    <recommendedName>
        <fullName evidence="9">Amino acid permease/ SLC12A domain-containing protein</fullName>
    </recommendedName>
</protein>
<evidence type="ECO:0000256" key="6">
    <source>
        <dbReference type="SAM" id="Phobius"/>
    </source>
</evidence>
<feature type="region of interest" description="Disordered" evidence="5">
    <location>
        <begin position="22"/>
        <end position="41"/>
    </location>
</feature>
<feature type="transmembrane region" description="Helical" evidence="6">
    <location>
        <begin position="141"/>
        <end position="159"/>
    </location>
</feature>
<sequence>MSGSKGFISQLNVFNKDNYQFGSSDKTSKAKSSTTATSEEVGSDVEAGQQFVTELDQGEKKLGLVSCIGLICNRMLGTGVFAVSSTIYTLCGSIGLALIMWAVGAIIAISGLYVYMEFGTAIPKNGGEKNYLEAIFKKPRFFITSMYAAYVFFLGWAAGNSVNTAVMFLTAAGADVTTWNQRGIAVAVIFFAFFINSVSVKTGLYIQNALGIFKIFIVLFISVTGWVALGGGLKDGYQTHNFHDAFAGTENATAYGIVTALYNVIWSFVGYSNVNYALGEVKDPVRTLKIAGPTSMVFIAIVYIFVNVAYFAVVPKEKLISSKLVLAADFFDIVFGEHGKKAAAAFVGLSALGNVLSVIFSQGRIIQQLGREGVLPFSNFFASSKPFDSPMVGLFQHMIICLITFLAFPAGDAYLAISNLISYPMNIINFAISAGLLWIYYQRRQGKIEWNPPIKAGVCITTFFMLSNVYLIIAPYVPPSNGESVYESLPYWIHCVIAWGIFAIGGVYYLVWAQILPRIYHYKLETKDILGDDGFWRVQIVKVYDDESKNVQNDAEGDSPSVENIELEMVESKKDADEGLHSRLS</sequence>
<dbReference type="Pfam" id="PF13520">
    <property type="entry name" value="AA_permease_2"/>
    <property type="match status" value="1"/>
</dbReference>